<dbReference type="AlphaFoldDB" id="A0A1W1DG00"/>
<name>A0A1W1DG00_9ZZZZ</name>
<keyword evidence="3" id="KW-0067">ATP-binding</keyword>
<organism evidence="6">
    <name type="scientific">hydrothermal vent metagenome</name>
    <dbReference type="NCBI Taxonomy" id="652676"/>
    <lineage>
        <taxon>unclassified sequences</taxon>
        <taxon>metagenomes</taxon>
        <taxon>ecological metagenomes</taxon>
    </lineage>
</organism>
<dbReference type="GO" id="GO:0030272">
    <property type="term" value="F:5-formyltetrahydrofolate cyclo-ligase activity"/>
    <property type="evidence" value="ECO:0007669"/>
    <property type="project" value="UniProtKB-EC"/>
</dbReference>
<evidence type="ECO:0000256" key="2">
    <source>
        <dbReference type="ARBA" id="ARBA00022741"/>
    </source>
</evidence>
<evidence type="ECO:0000256" key="1">
    <source>
        <dbReference type="ARBA" id="ARBA00010638"/>
    </source>
</evidence>
<dbReference type="EMBL" id="FPHU01000047">
    <property type="protein sequence ID" value="SFV80117.1"/>
    <property type="molecule type" value="Genomic_DNA"/>
</dbReference>
<gene>
    <name evidence="5" type="ORF">MNB_SUP05-10-333</name>
    <name evidence="6" type="ORF">MNB_SUP05-13-120</name>
</gene>
<keyword evidence="2" id="KW-0547">Nucleotide-binding</keyword>
<evidence type="ECO:0000313" key="5">
    <source>
        <dbReference type="EMBL" id="SFV76078.1"/>
    </source>
</evidence>
<sequence length="187" mass="21837">MQTMKALRQSIRKQRQSISTPNRKKFAKKLLSQVQKLSNFQKKQKIAIYLPNDGEIDTKYIKNFLENRGFSIYLPILFGKSLKFAKVGKKFRKNQFGINEPISSHVLNANKMNIIFMPLVGFDQNKNRIGMGGGFYDRTLEFKKRLQNYKNPKLYGLAFDCQKVDELYVQPWDVSLDAVITPTRIYQ</sequence>
<dbReference type="InterPro" id="IPR002698">
    <property type="entry name" value="FTHF_cligase"/>
</dbReference>
<dbReference type="InterPro" id="IPR037171">
    <property type="entry name" value="NagB/RpiA_transferase-like"/>
</dbReference>
<proteinExistence type="inferred from homology"/>
<dbReference type="Pfam" id="PF01812">
    <property type="entry name" value="5-FTHF_cyc-lig"/>
    <property type="match status" value="1"/>
</dbReference>
<dbReference type="SUPFAM" id="SSF100950">
    <property type="entry name" value="NagB/RpiA/CoA transferase-like"/>
    <property type="match status" value="1"/>
</dbReference>
<protein>
    <submittedName>
        <fullName evidence="6">5-formyltetrahydrofolate cyclo-ligase</fullName>
        <ecNumber evidence="6">6.3.3.2</ecNumber>
    </submittedName>
</protein>
<dbReference type="GO" id="GO:0009396">
    <property type="term" value="P:folic acid-containing compound biosynthetic process"/>
    <property type="evidence" value="ECO:0007669"/>
    <property type="project" value="TreeGrafter"/>
</dbReference>
<evidence type="ECO:0000256" key="3">
    <source>
        <dbReference type="ARBA" id="ARBA00022840"/>
    </source>
</evidence>
<accession>A0A1W1DG00</accession>
<evidence type="ECO:0000313" key="6">
    <source>
        <dbReference type="EMBL" id="SFV80117.1"/>
    </source>
</evidence>
<evidence type="ECO:0000256" key="4">
    <source>
        <dbReference type="SAM" id="MobiDB-lite"/>
    </source>
</evidence>
<reference evidence="6" key="1">
    <citation type="submission" date="2016-10" db="EMBL/GenBank/DDBJ databases">
        <authorList>
            <person name="de Groot N.N."/>
        </authorList>
    </citation>
    <scope>NUCLEOTIDE SEQUENCE</scope>
</reference>
<dbReference type="GO" id="GO:0005524">
    <property type="term" value="F:ATP binding"/>
    <property type="evidence" value="ECO:0007669"/>
    <property type="project" value="UniProtKB-KW"/>
</dbReference>
<dbReference type="Gene3D" id="3.40.50.10420">
    <property type="entry name" value="NagB/RpiA/CoA transferase-like"/>
    <property type="match status" value="1"/>
</dbReference>
<keyword evidence="6" id="KW-0436">Ligase</keyword>
<dbReference type="PANTHER" id="PTHR23407:SF1">
    <property type="entry name" value="5-FORMYLTETRAHYDROFOLATE CYCLO-LIGASE"/>
    <property type="match status" value="1"/>
</dbReference>
<comment type="similarity">
    <text evidence="1">Belongs to the 5-formyltetrahydrofolate cyclo-ligase family.</text>
</comment>
<dbReference type="PANTHER" id="PTHR23407">
    <property type="entry name" value="ATPASE INHIBITOR/5-FORMYLTETRAHYDROFOLATE CYCLO-LIGASE"/>
    <property type="match status" value="1"/>
</dbReference>
<dbReference type="EMBL" id="FPHQ01000036">
    <property type="protein sequence ID" value="SFV76078.1"/>
    <property type="molecule type" value="Genomic_DNA"/>
</dbReference>
<dbReference type="NCBIfam" id="TIGR02727">
    <property type="entry name" value="MTHFS_bact"/>
    <property type="match status" value="1"/>
</dbReference>
<dbReference type="PIRSF" id="PIRSF006806">
    <property type="entry name" value="FTHF_cligase"/>
    <property type="match status" value="1"/>
</dbReference>
<feature type="region of interest" description="Disordered" evidence="4">
    <location>
        <begin position="1"/>
        <end position="22"/>
    </location>
</feature>
<dbReference type="GO" id="GO:0035999">
    <property type="term" value="P:tetrahydrofolate interconversion"/>
    <property type="evidence" value="ECO:0007669"/>
    <property type="project" value="TreeGrafter"/>
</dbReference>
<dbReference type="InterPro" id="IPR024185">
    <property type="entry name" value="FTHF_cligase-like_sf"/>
</dbReference>
<dbReference type="EC" id="6.3.3.2" evidence="6"/>